<comment type="caution">
    <text evidence="1">The sequence shown here is derived from an EMBL/GenBank/DDBJ whole genome shotgun (WGS) entry which is preliminary data.</text>
</comment>
<protein>
    <submittedName>
        <fullName evidence="1">Uncharacterized protein</fullName>
    </submittedName>
</protein>
<organism evidence="1 2">
    <name type="scientific">Gossypium stocksii</name>
    <dbReference type="NCBI Taxonomy" id="47602"/>
    <lineage>
        <taxon>Eukaryota</taxon>
        <taxon>Viridiplantae</taxon>
        <taxon>Streptophyta</taxon>
        <taxon>Embryophyta</taxon>
        <taxon>Tracheophyta</taxon>
        <taxon>Spermatophyta</taxon>
        <taxon>Magnoliopsida</taxon>
        <taxon>eudicotyledons</taxon>
        <taxon>Gunneridae</taxon>
        <taxon>Pentapetalae</taxon>
        <taxon>rosids</taxon>
        <taxon>malvids</taxon>
        <taxon>Malvales</taxon>
        <taxon>Malvaceae</taxon>
        <taxon>Malvoideae</taxon>
        <taxon>Gossypium</taxon>
    </lineage>
</organism>
<accession>A0A9D4AK93</accession>
<dbReference type="OrthoDB" id="1738534at2759"/>
<evidence type="ECO:0000313" key="1">
    <source>
        <dbReference type="EMBL" id="KAH1129242.1"/>
    </source>
</evidence>
<sequence length="111" mass="12300">MRCSLFTAVTLHSSSPVTELGAIQIMIGTQSTKLVHLPGQSTWPLLITLSKCTLLHMLGLVDSGDLQLVLVEFEDVFQSPKELPPHRLQDHHIPFKDENVLVKADHIGILL</sequence>
<evidence type="ECO:0000313" key="2">
    <source>
        <dbReference type="Proteomes" id="UP000828251"/>
    </source>
</evidence>
<proteinExistence type="predicted"/>
<gene>
    <name evidence="1" type="ORF">J1N35_000620</name>
</gene>
<name>A0A9D4AK93_9ROSI</name>
<reference evidence="1 2" key="1">
    <citation type="journal article" date="2021" name="Plant Biotechnol. J.">
        <title>Multi-omics assisted identification of the key and species-specific regulatory components of drought-tolerant mechanisms in Gossypium stocksii.</title>
        <authorList>
            <person name="Yu D."/>
            <person name="Ke L."/>
            <person name="Zhang D."/>
            <person name="Wu Y."/>
            <person name="Sun Y."/>
            <person name="Mei J."/>
            <person name="Sun J."/>
            <person name="Sun Y."/>
        </authorList>
    </citation>
    <scope>NUCLEOTIDE SEQUENCE [LARGE SCALE GENOMIC DNA]</scope>
    <source>
        <strain evidence="2">cv. E1</strain>
        <tissue evidence="1">Leaf</tissue>
    </source>
</reference>
<keyword evidence="2" id="KW-1185">Reference proteome</keyword>
<dbReference type="AlphaFoldDB" id="A0A9D4AK93"/>
<dbReference type="EMBL" id="JAIQCV010000001">
    <property type="protein sequence ID" value="KAH1129242.1"/>
    <property type="molecule type" value="Genomic_DNA"/>
</dbReference>
<dbReference type="Proteomes" id="UP000828251">
    <property type="component" value="Unassembled WGS sequence"/>
</dbReference>